<dbReference type="InterPro" id="IPR013785">
    <property type="entry name" value="Aldolase_TIM"/>
</dbReference>
<dbReference type="CDD" id="cd01335">
    <property type="entry name" value="Radical_SAM"/>
    <property type="match status" value="1"/>
</dbReference>
<feature type="domain" description="Radical SAM core" evidence="7">
    <location>
        <begin position="30"/>
        <end position="251"/>
    </location>
</feature>
<protein>
    <submittedName>
        <fullName evidence="8">Radical SAM protein</fullName>
    </submittedName>
</protein>
<evidence type="ECO:0000256" key="4">
    <source>
        <dbReference type="ARBA" id="ARBA00022723"/>
    </source>
</evidence>
<dbReference type="SUPFAM" id="SSF102114">
    <property type="entry name" value="Radical SAM enzymes"/>
    <property type="match status" value="1"/>
</dbReference>
<sequence>MDIINLTKLGLKHSENALAERLRIQTGYDLTKPVTFYGIINERCNIKCRQCEYWRLPEYKQEITIQEWQSALISIKQFVGEFFINFSGGEPYLKKGFIDLLAFAHRHGIHCGITTSGFFLTKEKVTKTVSARPFNVNISVDAPNPELHDYLRGKPGLFVRLSEGIQFLLKEQKKQSVKFPIIIKPTINRLNFRLMPDLVKWTQQIGATAINFQPVNLWTTETYEELWIEEEDQEELTQVIEHLIEMKKSGAPIMNSDEVLRLYVSHFHHESASESVLPCRVGLRNFLIEAGGEVKLCNEFPSIGNIKEQSAKEIWYSEKAREIRQQTLICEQLCLMTCVSQKTIAERIKMGLKLLRP</sequence>
<dbReference type="SFLD" id="SFLDG01067">
    <property type="entry name" value="SPASM/twitch_domain_containing"/>
    <property type="match status" value="1"/>
</dbReference>
<evidence type="ECO:0000256" key="5">
    <source>
        <dbReference type="ARBA" id="ARBA00023004"/>
    </source>
</evidence>
<accession>A0A9X0WFL0</accession>
<evidence type="ECO:0000256" key="3">
    <source>
        <dbReference type="ARBA" id="ARBA00022691"/>
    </source>
</evidence>
<name>A0A9X0WFL0_9GAMM</name>
<dbReference type="InterPro" id="IPR017200">
    <property type="entry name" value="PqqE-like"/>
</dbReference>
<keyword evidence="2" id="KW-0004">4Fe-4S</keyword>
<dbReference type="InterPro" id="IPR007197">
    <property type="entry name" value="rSAM"/>
</dbReference>
<evidence type="ECO:0000313" key="8">
    <source>
        <dbReference type="EMBL" id="MBK1643680.1"/>
    </source>
</evidence>
<evidence type="ECO:0000259" key="7">
    <source>
        <dbReference type="PROSITE" id="PS51918"/>
    </source>
</evidence>
<keyword evidence="5" id="KW-0408">Iron</keyword>
<dbReference type="GO" id="GO:0046872">
    <property type="term" value="F:metal ion binding"/>
    <property type="evidence" value="ECO:0007669"/>
    <property type="project" value="UniProtKB-KW"/>
</dbReference>
<dbReference type="Pfam" id="PF04055">
    <property type="entry name" value="Radical_SAM"/>
    <property type="match status" value="1"/>
</dbReference>
<dbReference type="PANTHER" id="PTHR11228:SF7">
    <property type="entry name" value="PQQA PEPTIDE CYCLASE"/>
    <property type="match status" value="1"/>
</dbReference>
<keyword evidence="9" id="KW-1185">Reference proteome</keyword>
<evidence type="ECO:0000256" key="2">
    <source>
        <dbReference type="ARBA" id="ARBA00022485"/>
    </source>
</evidence>
<keyword evidence="4" id="KW-0479">Metal-binding</keyword>
<dbReference type="CDD" id="cd21109">
    <property type="entry name" value="SPASM"/>
    <property type="match status" value="1"/>
</dbReference>
<keyword evidence="6" id="KW-0411">Iron-sulfur</keyword>
<comment type="caution">
    <text evidence="8">The sequence shown here is derived from an EMBL/GenBank/DDBJ whole genome shotgun (WGS) entry which is preliminary data.</text>
</comment>
<dbReference type="Pfam" id="PF13186">
    <property type="entry name" value="SPASM"/>
    <property type="match status" value="1"/>
</dbReference>
<evidence type="ECO:0000313" key="9">
    <source>
        <dbReference type="Proteomes" id="UP001138802"/>
    </source>
</evidence>
<dbReference type="SFLD" id="SFLDS00029">
    <property type="entry name" value="Radical_SAM"/>
    <property type="match status" value="1"/>
</dbReference>
<organism evidence="8 9">
    <name type="scientific">Thiocapsa imhoffii</name>
    <dbReference type="NCBI Taxonomy" id="382777"/>
    <lineage>
        <taxon>Bacteria</taxon>
        <taxon>Pseudomonadati</taxon>
        <taxon>Pseudomonadota</taxon>
        <taxon>Gammaproteobacteria</taxon>
        <taxon>Chromatiales</taxon>
        <taxon>Chromatiaceae</taxon>
        <taxon>Thiocapsa</taxon>
    </lineage>
</organism>
<gene>
    <name evidence="8" type="ORF">CKO25_03190</name>
</gene>
<dbReference type="PANTHER" id="PTHR11228">
    <property type="entry name" value="RADICAL SAM DOMAIN PROTEIN"/>
    <property type="match status" value="1"/>
</dbReference>
<dbReference type="Proteomes" id="UP001138802">
    <property type="component" value="Unassembled WGS sequence"/>
</dbReference>
<dbReference type="EMBL" id="NRSD01000002">
    <property type="protein sequence ID" value="MBK1643680.1"/>
    <property type="molecule type" value="Genomic_DNA"/>
</dbReference>
<dbReference type="AlphaFoldDB" id="A0A9X0WFL0"/>
<dbReference type="InterPro" id="IPR050377">
    <property type="entry name" value="Radical_SAM_PqqE_MftC-like"/>
</dbReference>
<dbReference type="InterPro" id="IPR058240">
    <property type="entry name" value="rSAM_sf"/>
</dbReference>
<dbReference type="PIRSF" id="PIRSF037420">
    <property type="entry name" value="PQQ_syn_pqqE"/>
    <property type="match status" value="1"/>
</dbReference>
<evidence type="ECO:0000256" key="6">
    <source>
        <dbReference type="ARBA" id="ARBA00023014"/>
    </source>
</evidence>
<dbReference type="PROSITE" id="PS51918">
    <property type="entry name" value="RADICAL_SAM"/>
    <property type="match status" value="1"/>
</dbReference>
<evidence type="ECO:0000256" key="1">
    <source>
        <dbReference type="ARBA" id="ARBA00001966"/>
    </source>
</evidence>
<dbReference type="Gene3D" id="3.20.20.70">
    <property type="entry name" value="Aldolase class I"/>
    <property type="match status" value="1"/>
</dbReference>
<dbReference type="RefSeq" id="WP_200386486.1">
    <property type="nucleotide sequence ID" value="NZ_NRSD01000002.1"/>
</dbReference>
<dbReference type="InterPro" id="IPR023885">
    <property type="entry name" value="4Fe4S-binding_SPASM_dom"/>
</dbReference>
<proteinExistence type="predicted"/>
<reference evidence="8 9" key="1">
    <citation type="journal article" date="2020" name="Microorganisms">
        <title>Osmotic Adaptation and Compatible Solute Biosynthesis of Phototrophic Bacteria as Revealed from Genome Analyses.</title>
        <authorList>
            <person name="Imhoff J.F."/>
            <person name="Rahn T."/>
            <person name="Kunzel S."/>
            <person name="Keller A."/>
            <person name="Neulinger S.C."/>
        </authorList>
    </citation>
    <scope>NUCLEOTIDE SEQUENCE [LARGE SCALE GENOMIC DNA]</scope>
    <source>
        <strain evidence="8 9">DSM 21303</strain>
    </source>
</reference>
<dbReference type="GO" id="GO:0051539">
    <property type="term" value="F:4 iron, 4 sulfur cluster binding"/>
    <property type="evidence" value="ECO:0007669"/>
    <property type="project" value="UniProtKB-KW"/>
</dbReference>
<comment type="cofactor">
    <cofactor evidence="1">
        <name>[4Fe-4S] cluster</name>
        <dbReference type="ChEBI" id="CHEBI:49883"/>
    </cofactor>
</comment>
<keyword evidence="3" id="KW-0949">S-adenosyl-L-methionine</keyword>
<dbReference type="GO" id="GO:0003824">
    <property type="term" value="F:catalytic activity"/>
    <property type="evidence" value="ECO:0007669"/>
    <property type="project" value="InterPro"/>
</dbReference>